<dbReference type="GO" id="GO:0047661">
    <property type="term" value="F:amino-acid racemase activity"/>
    <property type="evidence" value="ECO:0007669"/>
    <property type="project" value="InterPro"/>
</dbReference>
<dbReference type="PANTHER" id="PTHR21198:SF7">
    <property type="entry name" value="ASPARTATE-GLUTAMATE RACEMASE FAMILY"/>
    <property type="match status" value="1"/>
</dbReference>
<dbReference type="InterPro" id="IPR033134">
    <property type="entry name" value="Asp/Glu_racemase_AS_2"/>
</dbReference>
<sequence length="263" mass="29562">MMTLEQKNIIGIIGGMGPQAGLDLFKNVLHNTPATIDQNHLSTILMSFPKEIADRTSFLEGQVLENPAYSIVRIIEKLEFAGANIIGMACNTSHCPEILNVIENELKESDSKVKLINMPIETCKYLKKNYKKFSKIGLMTTNGTYKTGLYKNLLEEYNFTPIIPNFHFQDTVINKMIYDRDFGIKASINSDHPELVLLINEAISFFKQRKVDAIVLGCTELPLVFKKKCIKDISFIDPANILAKALVREAKQNVGSLANILYT</sequence>
<dbReference type="InterPro" id="IPR015942">
    <property type="entry name" value="Asp/Glu/hydantoin_racemase"/>
</dbReference>
<reference evidence="3" key="1">
    <citation type="submission" date="2021-01" db="EMBL/GenBank/DDBJ databases">
        <authorList>
            <person name="Zhong Y.L."/>
        </authorList>
    </citation>
    <scope>NUCLEOTIDE SEQUENCE</scope>
    <source>
        <strain evidence="3">KCTC 23302</strain>
    </source>
</reference>
<evidence type="ECO:0000256" key="1">
    <source>
        <dbReference type="ARBA" id="ARBA00007847"/>
    </source>
</evidence>
<keyword evidence="4" id="KW-1185">Reference proteome</keyword>
<dbReference type="InterPro" id="IPR001920">
    <property type="entry name" value="Asp/Glu_race"/>
</dbReference>
<keyword evidence="2" id="KW-0413">Isomerase</keyword>
<name>A0A936ZV44_9FLAO</name>
<dbReference type="AlphaFoldDB" id="A0A936ZV44"/>
<protein>
    <submittedName>
        <fullName evidence="3">Aspartate/glutamate racemase family protein</fullName>
    </submittedName>
</protein>
<dbReference type="Gene3D" id="3.40.50.1860">
    <property type="match status" value="2"/>
</dbReference>
<dbReference type="Proteomes" id="UP000651057">
    <property type="component" value="Unassembled WGS sequence"/>
</dbReference>
<evidence type="ECO:0000256" key="2">
    <source>
        <dbReference type="ARBA" id="ARBA00023235"/>
    </source>
</evidence>
<dbReference type="Pfam" id="PF01177">
    <property type="entry name" value="Asp_Glu_race"/>
    <property type="match status" value="1"/>
</dbReference>
<dbReference type="PANTHER" id="PTHR21198">
    <property type="entry name" value="GLUTAMATE RACEMASE"/>
    <property type="match status" value="1"/>
</dbReference>
<dbReference type="NCBIfam" id="TIGR00035">
    <property type="entry name" value="asp_race"/>
    <property type="match status" value="1"/>
</dbReference>
<dbReference type="InterPro" id="IPR004380">
    <property type="entry name" value="Asp_race"/>
</dbReference>
<dbReference type="EMBL" id="JAERQJ010000021">
    <property type="protein sequence ID" value="MBL0686159.1"/>
    <property type="molecule type" value="Genomic_DNA"/>
</dbReference>
<dbReference type="SUPFAM" id="SSF53681">
    <property type="entry name" value="Aspartate/glutamate racemase"/>
    <property type="match status" value="2"/>
</dbReference>
<comment type="similarity">
    <text evidence="1">Belongs to the aspartate/glutamate racemases family.</text>
</comment>
<accession>A0A936ZV44</accession>
<proteinExistence type="inferred from homology"/>
<comment type="caution">
    <text evidence="3">The sequence shown here is derived from an EMBL/GenBank/DDBJ whole genome shotgun (WGS) entry which is preliminary data.</text>
</comment>
<organism evidence="3 4">
    <name type="scientific">Aquimarina mytili</name>
    <dbReference type="NCBI Taxonomy" id="874423"/>
    <lineage>
        <taxon>Bacteria</taxon>
        <taxon>Pseudomonadati</taxon>
        <taxon>Bacteroidota</taxon>
        <taxon>Flavobacteriia</taxon>
        <taxon>Flavobacteriales</taxon>
        <taxon>Flavobacteriaceae</taxon>
        <taxon>Aquimarina</taxon>
    </lineage>
</organism>
<dbReference type="RefSeq" id="WP_201924748.1">
    <property type="nucleotide sequence ID" value="NZ_BAABAX010000006.1"/>
</dbReference>
<evidence type="ECO:0000313" key="4">
    <source>
        <dbReference type="Proteomes" id="UP000651057"/>
    </source>
</evidence>
<dbReference type="PROSITE" id="PS00924">
    <property type="entry name" value="ASP_GLU_RACEMASE_2"/>
    <property type="match status" value="1"/>
</dbReference>
<gene>
    <name evidence="3" type="ORF">JJQ60_21725</name>
</gene>
<evidence type="ECO:0000313" key="3">
    <source>
        <dbReference type="EMBL" id="MBL0686159.1"/>
    </source>
</evidence>